<dbReference type="Proteomes" id="UP000664904">
    <property type="component" value="Chromosome"/>
</dbReference>
<dbReference type="Pfam" id="PF05227">
    <property type="entry name" value="CHASE3"/>
    <property type="match status" value="1"/>
</dbReference>
<evidence type="ECO:0000259" key="7">
    <source>
        <dbReference type="PROSITE" id="PS50109"/>
    </source>
</evidence>
<dbReference type="InterPro" id="IPR036097">
    <property type="entry name" value="HisK_dim/P_sf"/>
</dbReference>
<dbReference type="PANTHER" id="PTHR43304:SF1">
    <property type="entry name" value="PAC DOMAIN-CONTAINING PROTEIN"/>
    <property type="match status" value="1"/>
</dbReference>
<dbReference type="FunFam" id="3.30.565.10:FF:000006">
    <property type="entry name" value="Sensor histidine kinase WalK"/>
    <property type="match status" value="1"/>
</dbReference>
<dbReference type="SMART" id="SM00387">
    <property type="entry name" value="HATPase_c"/>
    <property type="match status" value="1"/>
</dbReference>
<dbReference type="PANTHER" id="PTHR43304">
    <property type="entry name" value="PHYTOCHROME-LIKE PROTEIN CPH1"/>
    <property type="match status" value="1"/>
</dbReference>
<dbReference type="InterPro" id="IPR003594">
    <property type="entry name" value="HATPase_dom"/>
</dbReference>
<dbReference type="PRINTS" id="PR00344">
    <property type="entry name" value="BCTRLSENSOR"/>
</dbReference>
<evidence type="ECO:0000256" key="1">
    <source>
        <dbReference type="ARBA" id="ARBA00000085"/>
    </source>
</evidence>
<gene>
    <name evidence="8" type="ORF">J5O05_16630</name>
</gene>
<reference evidence="8" key="1">
    <citation type="submission" date="2021-03" db="EMBL/GenBank/DDBJ databases">
        <title>Complete Genome of Pseudoalteromonas xiamenensis STKMTI.2, a new potential marine bacterium producing anti-Vibrio compounds.</title>
        <authorList>
            <person name="Handayani D.P."/>
            <person name="Isnansetyo A."/>
            <person name="Istiqomah I."/>
            <person name="Jumina J."/>
        </authorList>
    </citation>
    <scope>NUCLEOTIDE SEQUENCE</scope>
    <source>
        <strain evidence="8">STKMTI.2</strain>
    </source>
</reference>
<name>A0A975HKT7_9GAMM</name>
<dbReference type="EMBL" id="CP072133">
    <property type="protein sequence ID" value="QTH71381.1"/>
    <property type="molecule type" value="Genomic_DNA"/>
</dbReference>
<dbReference type="GO" id="GO:0005886">
    <property type="term" value="C:plasma membrane"/>
    <property type="evidence" value="ECO:0007669"/>
    <property type="project" value="UniProtKB-ARBA"/>
</dbReference>
<dbReference type="Gene3D" id="3.30.565.10">
    <property type="entry name" value="Histidine kinase-like ATPase, C-terminal domain"/>
    <property type="match status" value="1"/>
</dbReference>
<dbReference type="SUPFAM" id="SSF47384">
    <property type="entry name" value="Homodimeric domain of signal transducing histidine kinase"/>
    <property type="match status" value="1"/>
</dbReference>
<dbReference type="AlphaFoldDB" id="A0A975HKT7"/>
<dbReference type="Gene3D" id="1.10.287.130">
    <property type="match status" value="1"/>
</dbReference>
<evidence type="ECO:0000256" key="3">
    <source>
        <dbReference type="ARBA" id="ARBA00022553"/>
    </source>
</evidence>
<dbReference type="CDD" id="cd00082">
    <property type="entry name" value="HisKA"/>
    <property type="match status" value="1"/>
</dbReference>
<keyword evidence="3" id="KW-0597">Phosphoprotein</keyword>
<evidence type="ECO:0000313" key="9">
    <source>
        <dbReference type="Proteomes" id="UP000664904"/>
    </source>
</evidence>
<keyword evidence="9" id="KW-1185">Reference proteome</keyword>
<accession>A0A975HKT7</accession>
<dbReference type="SMART" id="SM00388">
    <property type="entry name" value="HisKA"/>
    <property type="match status" value="1"/>
</dbReference>
<dbReference type="GO" id="GO:0000155">
    <property type="term" value="F:phosphorelay sensor kinase activity"/>
    <property type="evidence" value="ECO:0007669"/>
    <property type="project" value="InterPro"/>
</dbReference>
<dbReference type="SUPFAM" id="SSF55874">
    <property type="entry name" value="ATPase domain of HSP90 chaperone/DNA topoisomerase II/histidine kinase"/>
    <property type="match status" value="1"/>
</dbReference>
<dbReference type="InterPro" id="IPR052162">
    <property type="entry name" value="Sensor_kinase/Photoreceptor"/>
</dbReference>
<evidence type="ECO:0000256" key="4">
    <source>
        <dbReference type="ARBA" id="ARBA00022679"/>
    </source>
</evidence>
<dbReference type="PROSITE" id="PS50109">
    <property type="entry name" value="HIS_KIN"/>
    <property type="match status" value="1"/>
</dbReference>
<dbReference type="InterPro" id="IPR004358">
    <property type="entry name" value="Sig_transdc_His_kin-like_C"/>
</dbReference>
<keyword evidence="5" id="KW-0418">Kinase</keyword>
<sequence>MSSLVNAFNRLSSSLLIVWLTMAICTAFLVSNVVVGFKNVEDLDTLQKGMENTSELILAIDNLHIASLNAESSTKSYLLTKESSTLGPLLESLTELDENIARVTAEKSESLPQQKRIKTYLNTAILQVSQLKQHADKASEDKQSALALVRTIEKTALDLRQQYNRILEEETAIRDIQRNFLNNVKREAISNIVWFSFISISLVLLTMALVFKNLRDSKRAEVSLSNANADLEEKVQARTAKLQLLADELNKSNRELEDFAFVASHDLQEPLRKIQAFSDRLENSYRNELDDRGRDYLMRMKNAAARMSLLINDLLALSRVATKRKPFVTQPLKPIVDGVLDDLEVVIEETKANIQIASLPTVSCDDSQLRQLFFNLIANALKFRKSNVVPEISIAEVPTDDPQSVCILVKDNGIGFDPQYEEKIFSPFQRLHERSEYPGTGIGLTLCRRIVERHGGVITSHSEVGIGASFYITLQRDIQPTINTEIPEYE</sequence>
<keyword evidence="4" id="KW-0808">Transferase</keyword>
<comment type="catalytic activity">
    <reaction evidence="1">
        <text>ATP + protein L-histidine = ADP + protein N-phospho-L-histidine.</text>
        <dbReference type="EC" id="2.7.13.3"/>
    </reaction>
</comment>
<evidence type="ECO:0000256" key="2">
    <source>
        <dbReference type="ARBA" id="ARBA00012438"/>
    </source>
</evidence>
<dbReference type="Pfam" id="PF02518">
    <property type="entry name" value="HATPase_c"/>
    <property type="match status" value="1"/>
</dbReference>
<dbReference type="InterPro" id="IPR036890">
    <property type="entry name" value="HATPase_C_sf"/>
</dbReference>
<organism evidence="8 9">
    <name type="scientific">Pseudoalteromonas xiamenensis</name>
    <dbReference type="NCBI Taxonomy" id="882626"/>
    <lineage>
        <taxon>Bacteria</taxon>
        <taxon>Pseudomonadati</taxon>
        <taxon>Pseudomonadota</taxon>
        <taxon>Gammaproteobacteria</taxon>
        <taxon>Alteromonadales</taxon>
        <taxon>Pseudoalteromonadaceae</taxon>
        <taxon>Pseudoalteromonas</taxon>
    </lineage>
</organism>
<keyword evidence="6" id="KW-1133">Transmembrane helix</keyword>
<protein>
    <recommendedName>
        <fullName evidence="2">histidine kinase</fullName>
        <ecNumber evidence="2">2.7.13.3</ecNumber>
    </recommendedName>
</protein>
<keyword evidence="6" id="KW-0472">Membrane</keyword>
<dbReference type="Pfam" id="PF00512">
    <property type="entry name" value="HisKA"/>
    <property type="match status" value="1"/>
</dbReference>
<dbReference type="KEGG" id="pxi:J5O05_16630"/>
<feature type="domain" description="Histidine kinase" evidence="7">
    <location>
        <begin position="262"/>
        <end position="478"/>
    </location>
</feature>
<keyword evidence="6" id="KW-0812">Transmembrane</keyword>
<proteinExistence type="predicted"/>
<dbReference type="InterPro" id="IPR005467">
    <property type="entry name" value="His_kinase_dom"/>
</dbReference>
<dbReference type="InterPro" id="IPR003661">
    <property type="entry name" value="HisK_dim/P_dom"/>
</dbReference>
<evidence type="ECO:0000256" key="5">
    <source>
        <dbReference type="ARBA" id="ARBA00022777"/>
    </source>
</evidence>
<dbReference type="RefSeq" id="WP_208843022.1">
    <property type="nucleotide sequence ID" value="NZ_CP072133.1"/>
</dbReference>
<evidence type="ECO:0000256" key="6">
    <source>
        <dbReference type="SAM" id="Phobius"/>
    </source>
</evidence>
<feature type="transmembrane region" description="Helical" evidence="6">
    <location>
        <begin position="192"/>
        <end position="211"/>
    </location>
</feature>
<dbReference type="InterPro" id="IPR007891">
    <property type="entry name" value="CHASE3"/>
</dbReference>
<evidence type="ECO:0000313" key="8">
    <source>
        <dbReference type="EMBL" id="QTH71381.1"/>
    </source>
</evidence>
<dbReference type="EC" id="2.7.13.3" evidence="2"/>